<evidence type="ECO:0000313" key="3">
    <source>
        <dbReference type="Proteomes" id="UP000295573"/>
    </source>
</evidence>
<dbReference type="RefSeq" id="WP_199236746.1">
    <property type="nucleotide sequence ID" value="NZ_SLWR01000001.1"/>
</dbReference>
<feature type="compositionally biased region" description="Basic and acidic residues" evidence="1">
    <location>
        <begin position="112"/>
        <end position="126"/>
    </location>
</feature>
<evidence type="ECO:0000313" key="2">
    <source>
        <dbReference type="EMBL" id="TCO51359.1"/>
    </source>
</evidence>
<name>A0A4R2J512_9ACTN</name>
<organism evidence="2 3">
    <name type="scientific">Kribbella antiqua</name>
    <dbReference type="NCBI Taxonomy" id="2512217"/>
    <lineage>
        <taxon>Bacteria</taxon>
        <taxon>Bacillati</taxon>
        <taxon>Actinomycetota</taxon>
        <taxon>Actinomycetes</taxon>
        <taxon>Propionibacteriales</taxon>
        <taxon>Kribbellaceae</taxon>
        <taxon>Kribbella</taxon>
    </lineage>
</organism>
<sequence length="126" mass="13488">MTTAEASELSEQIAAAALSVEGVADLHGGMFGEIGTYLPGGRVAGIRISGDRVEVHVTLYWEYAVRATADAVRSAVEPLVDQPVYVTVEDLVQRRPGEFERASDPPIAGSPDLRRSDAGHPRKENS</sequence>
<accession>A0A4R2J512</accession>
<comment type="caution">
    <text evidence="2">The sequence shown here is derived from an EMBL/GenBank/DDBJ whole genome shotgun (WGS) entry which is preliminary data.</text>
</comment>
<dbReference type="EMBL" id="SLWR01000001">
    <property type="protein sequence ID" value="TCO51359.1"/>
    <property type="molecule type" value="Genomic_DNA"/>
</dbReference>
<dbReference type="AlphaFoldDB" id="A0A4R2J512"/>
<gene>
    <name evidence="2" type="ORF">EV646_101342</name>
</gene>
<reference evidence="2 3" key="1">
    <citation type="journal article" date="2015" name="Stand. Genomic Sci.">
        <title>Genomic Encyclopedia of Bacterial and Archaeal Type Strains, Phase III: the genomes of soil and plant-associated and newly described type strains.</title>
        <authorList>
            <person name="Whitman W.B."/>
            <person name="Woyke T."/>
            <person name="Klenk H.P."/>
            <person name="Zhou Y."/>
            <person name="Lilburn T.G."/>
            <person name="Beck B.J."/>
            <person name="De Vos P."/>
            <person name="Vandamme P."/>
            <person name="Eisen J.A."/>
            <person name="Garrity G."/>
            <person name="Hugenholtz P."/>
            <person name="Kyrpides N.C."/>
        </authorList>
    </citation>
    <scope>NUCLEOTIDE SEQUENCE [LARGE SCALE GENOMIC DNA]</scope>
    <source>
        <strain evidence="2 3">VKM Ac-2541</strain>
    </source>
</reference>
<proteinExistence type="predicted"/>
<dbReference type="Proteomes" id="UP000295573">
    <property type="component" value="Unassembled WGS sequence"/>
</dbReference>
<keyword evidence="3" id="KW-1185">Reference proteome</keyword>
<feature type="region of interest" description="Disordered" evidence="1">
    <location>
        <begin position="95"/>
        <end position="126"/>
    </location>
</feature>
<evidence type="ECO:0000256" key="1">
    <source>
        <dbReference type="SAM" id="MobiDB-lite"/>
    </source>
</evidence>
<protein>
    <submittedName>
        <fullName evidence="2">Uncharacterized protein</fullName>
    </submittedName>
</protein>